<sequence length="71" mass="8210">MERQRDDEVADRRKPDKMTRKKSSHGQPRIIAALQKFHAADEHGLTIAFIRRSSHFSDRNAPLLHEATPVH</sequence>
<feature type="region of interest" description="Disordered" evidence="1">
    <location>
        <begin position="1"/>
        <end position="27"/>
    </location>
</feature>
<evidence type="ECO:0000313" key="3">
    <source>
        <dbReference type="Proteomes" id="UP001196509"/>
    </source>
</evidence>
<evidence type="ECO:0000313" key="2">
    <source>
        <dbReference type="EMBL" id="MBW8639500.1"/>
    </source>
</evidence>
<proteinExistence type="predicted"/>
<dbReference type="Proteomes" id="UP001196509">
    <property type="component" value="Unassembled WGS sequence"/>
</dbReference>
<dbReference type="AlphaFoldDB" id="A0AAE3D1B3"/>
<comment type="caution">
    <text evidence="2">The sequence shown here is derived from an EMBL/GenBank/DDBJ whole genome shotgun (WGS) entry which is preliminary data.</text>
</comment>
<dbReference type="RefSeq" id="WP_220230227.1">
    <property type="nucleotide sequence ID" value="NZ_JAICBX010000004.1"/>
</dbReference>
<dbReference type="EMBL" id="JAICBX010000004">
    <property type="protein sequence ID" value="MBW8639500.1"/>
    <property type="molecule type" value="Genomic_DNA"/>
</dbReference>
<accession>A0AAE3D1B3</accession>
<evidence type="ECO:0000256" key="1">
    <source>
        <dbReference type="SAM" id="MobiDB-lite"/>
    </source>
</evidence>
<organism evidence="2 3">
    <name type="scientific">Flavimaribacter sediminis</name>
    <dbReference type="NCBI Taxonomy" id="2865987"/>
    <lineage>
        <taxon>Bacteria</taxon>
        <taxon>Pseudomonadati</taxon>
        <taxon>Pseudomonadota</taxon>
        <taxon>Alphaproteobacteria</taxon>
        <taxon>Hyphomicrobiales</taxon>
        <taxon>Rhizobiaceae</taxon>
        <taxon>Flavimaribacter</taxon>
    </lineage>
</organism>
<keyword evidence="3" id="KW-1185">Reference proteome</keyword>
<gene>
    <name evidence="2" type="ORF">K1W69_20065</name>
</gene>
<protein>
    <submittedName>
        <fullName evidence="2">Uncharacterized protein</fullName>
    </submittedName>
</protein>
<reference evidence="2" key="1">
    <citation type="submission" date="2021-08" db="EMBL/GenBank/DDBJ databases">
        <title>Hoeflea bacterium WL0058 sp. nov., isolated from the sediment.</title>
        <authorList>
            <person name="Wang L."/>
            <person name="Zhang D."/>
        </authorList>
    </citation>
    <scope>NUCLEOTIDE SEQUENCE</scope>
    <source>
        <strain evidence="2">WL0058</strain>
    </source>
</reference>
<feature type="compositionally biased region" description="Basic and acidic residues" evidence="1">
    <location>
        <begin position="1"/>
        <end position="18"/>
    </location>
</feature>
<name>A0AAE3D1B3_9HYPH</name>